<gene>
    <name evidence="1" type="ORF">LCPAC406_03000</name>
</gene>
<dbReference type="EMBL" id="MK500609">
    <property type="protein sequence ID" value="QBK93986.1"/>
    <property type="molecule type" value="Genomic_DNA"/>
</dbReference>
<evidence type="ECO:0000313" key="1">
    <source>
        <dbReference type="EMBL" id="QBK93986.1"/>
    </source>
</evidence>
<protein>
    <submittedName>
        <fullName evidence="1">Uncharacterized protein</fullName>
    </submittedName>
</protein>
<name>A0A481ZEC7_9VIRU</name>
<proteinExistence type="predicted"/>
<sequence>MRYLLILVKTDQTLQLYWYNKMKRSASAGSLPSTKKAKLEVEYVVDKDGSFGSLSTNHHLICYLYQNRSDLIISHPLYSGIKDIKILSPRYLYGLCTVGMGKPYLCRYLDTISNTTFMLDKSKLEDYAKEVKFNKWLALATHPLVLQYIRIMKPKDIRIVYTIKSKMHSLTSSGVTINIIIDKGVIFKQLN</sequence>
<reference evidence="1" key="1">
    <citation type="journal article" date="2019" name="MBio">
        <title>Virus Genomes from Deep Sea Sediments Expand the Ocean Megavirome and Support Independent Origins of Viral Gigantism.</title>
        <authorList>
            <person name="Backstrom D."/>
            <person name="Yutin N."/>
            <person name="Jorgensen S.L."/>
            <person name="Dharamshi J."/>
            <person name="Homa F."/>
            <person name="Zaremba-Niedwiedzka K."/>
            <person name="Spang A."/>
            <person name="Wolf Y.I."/>
            <person name="Koonin E.V."/>
            <person name="Ettema T.J."/>
        </authorList>
    </citation>
    <scope>NUCLEOTIDE SEQUENCE</scope>
</reference>
<accession>A0A481ZEC7</accession>
<organism evidence="1">
    <name type="scientific">Pithovirus LCPAC406</name>
    <dbReference type="NCBI Taxonomy" id="2506599"/>
    <lineage>
        <taxon>Viruses</taxon>
        <taxon>Pithoviruses</taxon>
    </lineage>
</organism>